<dbReference type="Pfam" id="PF17645">
    <property type="entry name" value="Amdase"/>
    <property type="match status" value="1"/>
</dbReference>
<dbReference type="InterPro" id="IPR026286">
    <property type="entry name" value="MaiA/AMDase"/>
</dbReference>
<dbReference type="AlphaFoldDB" id="A0A2G5K405"/>
<dbReference type="PANTHER" id="PTHR40267">
    <property type="entry name" value="BLR3294 PROTEIN"/>
    <property type="match status" value="1"/>
</dbReference>
<comment type="caution">
    <text evidence="1">The sequence shown here is derived from an EMBL/GenBank/DDBJ whole genome shotgun (WGS) entry which is preliminary data.</text>
</comment>
<reference evidence="1 2" key="1">
    <citation type="submission" date="2016-08" db="EMBL/GenBank/DDBJ databases">
        <title>Draft genome of Amylibacter sp. strain 4G11.</title>
        <authorList>
            <person name="Wong S.-K."/>
            <person name="Hamasaki K."/>
            <person name="Yoshizawa S."/>
        </authorList>
    </citation>
    <scope>NUCLEOTIDE SEQUENCE [LARGE SCALE GENOMIC DNA]</scope>
    <source>
        <strain evidence="1 2">4G11</strain>
    </source>
</reference>
<proteinExistence type="predicted"/>
<dbReference type="EMBL" id="MDGM01000012">
    <property type="protein sequence ID" value="PIB24261.1"/>
    <property type="molecule type" value="Genomic_DNA"/>
</dbReference>
<keyword evidence="2" id="KW-1185">Reference proteome</keyword>
<dbReference type="PANTHER" id="PTHR40267:SF1">
    <property type="entry name" value="BLR3294 PROTEIN"/>
    <property type="match status" value="1"/>
</dbReference>
<dbReference type="Gene3D" id="3.40.50.12500">
    <property type="match status" value="1"/>
</dbReference>
<name>A0A2G5K405_9RHOB</name>
<dbReference type="RefSeq" id="WP_099592554.1">
    <property type="nucleotide sequence ID" value="NZ_MDGM01000012.1"/>
</dbReference>
<accession>A0A2G5K405</accession>
<sequence length="257" mass="27525">MNNYSYTRREPPHSTLGLIVLQTDERVEHDFQRLFSPDTTKIMVSRISNADTITRDTLNAMKAGLPKSAAMFPRATRFGAVGYGCTSASSVIGTDGVADAIKSGCSTEHVTNPLSAVIAACRHLNMTNLALVSPYIAAINATLQSALSNSGITTAKFASFNESLDENVARISPDDIARAAIDIGADPACDGVFLSCTNLDTLDVIDVIERAGNKPVISSNQALAWHMAKLTNTGLGAFRPGRLFHDQSNRKSPRQIL</sequence>
<dbReference type="InterPro" id="IPR053714">
    <property type="entry name" value="Iso_Racemase_Enz_sf"/>
</dbReference>
<evidence type="ECO:0000313" key="2">
    <source>
        <dbReference type="Proteomes" id="UP000231516"/>
    </source>
</evidence>
<evidence type="ECO:0000313" key="1">
    <source>
        <dbReference type="EMBL" id="PIB24261.1"/>
    </source>
</evidence>
<protein>
    <recommendedName>
        <fullName evidence="3">Asp/Glu racemase</fullName>
    </recommendedName>
</protein>
<evidence type="ECO:0008006" key="3">
    <source>
        <dbReference type="Google" id="ProtNLM"/>
    </source>
</evidence>
<organism evidence="1 2">
    <name type="scientific">Paramylibacter kogurei</name>
    <dbReference type="NCBI Taxonomy" id="1889778"/>
    <lineage>
        <taxon>Bacteria</taxon>
        <taxon>Pseudomonadati</taxon>
        <taxon>Pseudomonadota</taxon>
        <taxon>Alphaproteobacteria</taxon>
        <taxon>Rhodobacterales</taxon>
        <taxon>Paracoccaceae</taxon>
        <taxon>Paramylibacter</taxon>
    </lineage>
</organism>
<dbReference type="OrthoDB" id="9816064at2"/>
<dbReference type="Proteomes" id="UP000231516">
    <property type="component" value="Unassembled WGS sequence"/>
</dbReference>
<gene>
    <name evidence="1" type="ORF">BFP76_03295</name>
</gene>
<dbReference type="PIRSF" id="PIRSF015736">
    <property type="entry name" value="MI"/>
    <property type="match status" value="1"/>
</dbReference>